<protein>
    <submittedName>
        <fullName evidence="1 2">Mitochondrial protein</fullName>
    </submittedName>
</protein>
<evidence type="ECO:0000313" key="1">
    <source>
        <dbReference type="EMBL" id="KAA0038256.1"/>
    </source>
</evidence>
<accession>A0A5D3E5R2</accession>
<name>A0A5D3E5R2_CUCMM</name>
<proteinExistence type="predicted"/>
<evidence type="ECO:0000313" key="2">
    <source>
        <dbReference type="EMBL" id="TYK30655.1"/>
    </source>
</evidence>
<gene>
    <name evidence="2" type="ORF">E5676_scaffold84664G00810</name>
    <name evidence="1" type="ORF">E6C27_scaffold270G001050</name>
</gene>
<dbReference type="AlphaFoldDB" id="A0A5D3E5R2"/>
<evidence type="ECO:0000313" key="3">
    <source>
        <dbReference type="Proteomes" id="UP000321393"/>
    </source>
</evidence>
<organism evidence="2 4">
    <name type="scientific">Cucumis melo var. makuwa</name>
    <name type="common">Oriental melon</name>
    <dbReference type="NCBI Taxonomy" id="1194695"/>
    <lineage>
        <taxon>Eukaryota</taxon>
        <taxon>Viridiplantae</taxon>
        <taxon>Streptophyta</taxon>
        <taxon>Embryophyta</taxon>
        <taxon>Tracheophyta</taxon>
        <taxon>Spermatophyta</taxon>
        <taxon>Magnoliopsida</taxon>
        <taxon>eudicotyledons</taxon>
        <taxon>Gunneridae</taxon>
        <taxon>Pentapetalae</taxon>
        <taxon>rosids</taxon>
        <taxon>fabids</taxon>
        <taxon>Cucurbitales</taxon>
        <taxon>Cucurbitaceae</taxon>
        <taxon>Benincaseae</taxon>
        <taxon>Cucumis</taxon>
    </lineage>
</organism>
<dbReference type="Proteomes" id="UP000321947">
    <property type="component" value="Unassembled WGS sequence"/>
</dbReference>
<reference evidence="3 4" key="1">
    <citation type="submission" date="2019-08" db="EMBL/GenBank/DDBJ databases">
        <title>Draft genome sequences of two oriental melons (Cucumis melo L. var makuwa).</title>
        <authorList>
            <person name="Kwon S.-Y."/>
        </authorList>
    </citation>
    <scope>NUCLEOTIDE SEQUENCE [LARGE SCALE GENOMIC DNA]</scope>
    <source>
        <strain evidence="4">cv. Chang Bougi</strain>
        <strain evidence="3">cv. SW 3</strain>
        <tissue evidence="2">Leaf</tissue>
    </source>
</reference>
<dbReference type="CDD" id="cd09272">
    <property type="entry name" value="RNase_HI_RT_Ty1"/>
    <property type="match status" value="1"/>
</dbReference>
<dbReference type="PANTHER" id="PTHR11439:SF489">
    <property type="entry name" value="RNA-DIRECTED DNA POLYMERASE"/>
    <property type="match status" value="1"/>
</dbReference>
<comment type="caution">
    <text evidence="2">The sequence shown here is derived from an EMBL/GenBank/DDBJ whole genome shotgun (WGS) entry which is preliminary data.</text>
</comment>
<dbReference type="Proteomes" id="UP000321393">
    <property type="component" value="Unassembled WGS sequence"/>
</dbReference>
<dbReference type="PANTHER" id="PTHR11439">
    <property type="entry name" value="GAG-POL-RELATED RETROTRANSPOSON"/>
    <property type="match status" value="1"/>
</dbReference>
<dbReference type="OrthoDB" id="412581at2759"/>
<evidence type="ECO:0000313" key="4">
    <source>
        <dbReference type="Proteomes" id="UP000321947"/>
    </source>
</evidence>
<sequence>MTRAFIALIVYVDDIIITGLELARSSSGLFLSLRHYALQFIEDIGLLGAKPTSVPMDPTTKLNASVHKLSKFMVKPTLTDINVNHLIKYLIGSLEKGIMLPKVRDFSINAFVDADWGSCPNTCHSGIGFCAFLGNSLVSWKSKKEKTVARSSVEAKYRALAVTTFEVI</sequence>
<dbReference type="EMBL" id="SSTE01018746">
    <property type="protein sequence ID" value="KAA0038256.1"/>
    <property type="molecule type" value="Genomic_DNA"/>
</dbReference>
<dbReference type="EMBL" id="SSTD01000331">
    <property type="protein sequence ID" value="TYK30655.1"/>
    <property type="molecule type" value="Genomic_DNA"/>
</dbReference>